<reference evidence="1 2" key="1">
    <citation type="submission" date="2019-02" db="EMBL/GenBank/DDBJ databases">
        <title>Deep-cultivation of Planctomycetes and their phenomic and genomic characterization uncovers novel biology.</title>
        <authorList>
            <person name="Wiegand S."/>
            <person name="Jogler M."/>
            <person name="Boedeker C."/>
            <person name="Pinto D."/>
            <person name="Vollmers J."/>
            <person name="Rivas-Marin E."/>
            <person name="Kohn T."/>
            <person name="Peeters S.H."/>
            <person name="Heuer A."/>
            <person name="Rast P."/>
            <person name="Oberbeckmann S."/>
            <person name="Bunk B."/>
            <person name="Jeske O."/>
            <person name="Meyerdierks A."/>
            <person name="Storesund J.E."/>
            <person name="Kallscheuer N."/>
            <person name="Luecker S."/>
            <person name="Lage O.M."/>
            <person name="Pohl T."/>
            <person name="Merkel B.J."/>
            <person name="Hornburger P."/>
            <person name="Mueller R.-W."/>
            <person name="Bruemmer F."/>
            <person name="Labrenz M."/>
            <person name="Spormann A.M."/>
            <person name="Op Den Camp H."/>
            <person name="Overmann J."/>
            <person name="Amann R."/>
            <person name="Jetten M.S.M."/>
            <person name="Mascher T."/>
            <person name="Medema M.H."/>
            <person name="Devos D.P."/>
            <person name="Kaster A.-K."/>
            <person name="Ovreas L."/>
            <person name="Rohde M."/>
            <person name="Galperin M.Y."/>
            <person name="Jogler C."/>
        </authorList>
    </citation>
    <scope>NUCLEOTIDE SEQUENCE [LARGE SCALE GENOMIC DNA]</scope>
    <source>
        <strain evidence="1 2">V7</strain>
    </source>
</reference>
<gene>
    <name evidence="1" type="ORF">V7x_11730</name>
</gene>
<organism evidence="1 2">
    <name type="scientific">Crateriforma conspicua</name>
    <dbReference type="NCBI Taxonomy" id="2527996"/>
    <lineage>
        <taxon>Bacteria</taxon>
        <taxon>Pseudomonadati</taxon>
        <taxon>Planctomycetota</taxon>
        <taxon>Planctomycetia</taxon>
        <taxon>Planctomycetales</taxon>
        <taxon>Planctomycetaceae</taxon>
        <taxon>Crateriforma</taxon>
    </lineage>
</organism>
<dbReference type="EMBL" id="SJPZ01000001">
    <property type="protein sequence ID" value="TWU65625.1"/>
    <property type="molecule type" value="Genomic_DNA"/>
</dbReference>
<evidence type="ECO:0000313" key="1">
    <source>
        <dbReference type="EMBL" id="TWU65625.1"/>
    </source>
</evidence>
<comment type="caution">
    <text evidence="1">The sequence shown here is derived from an EMBL/GenBank/DDBJ whole genome shotgun (WGS) entry which is preliminary data.</text>
</comment>
<protein>
    <submittedName>
        <fullName evidence="1">Uncharacterized protein</fullName>
    </submittedName>
</protein>
<sequence length="223" mass="25593">MNFLCHALPYLNDPMMAIGTGVPDWLSVVDRKIRARSRMALPHIDDADPVLSAIARGIVRHHDDDRWFHGTEAFVTTNLQFAVQLRDQLPGDEGFRPSFVGHILIEVLLDASWLRQQPDFGERYYAELADAPLEHIQHCVNVITGRPTDRLVEVLQRFTRSRFLFDYLDHERLLFRLNQVMNRVGLSPLPESLLPWLAQAEQHVVRQRDMMLSPPGAASPFPL</sequence>
<accession>A0A5C6FVI7</accession>
<dbReference type="AlphaFoldDB" id="A0A5C6FVI7"/>
<name>A0A5C6FVI7_9PLAN</name>
<evidence type="ECO:0000313" key="2">
    <source>
        <dbReference type="Proteomes" id="UP000316476"/>
    </source>
</evidence>
<dbReference type="OrthoDB" id="269293at2"/>
<dbReference type="Proteomes" id="UP000316476">
    <property type="component" value="Unassembled WGS sequence"/>
</dbReference>
<proteinExistence type="predicted"/>
<dbReference type="RefSeq" id="WP_146411859.1">
    <property type="nucleotide sequence ID" value="NZ_SJPZ01000001.1"/>
</dbReference>